<proteinExistence type="predicted"/>
<keyword evidence="3" id="KW-1185">Reference proteome</keyword>
<reference evidence="2 3" key="1">
    <citation type="journal article" date="2024" name="IMA Fungus">
        <title>IMA Genome - F19 : A genome assembly and annotation guide to empower mycologists, including annotated draft genome sequences of Ceratocystis pirilliformis, Diaporthe australafricana, Fusarium ophioides, Paecilomyces lecythidis, and Sporothrix stenoceras.</title>
        <authorList>
            <person name="Aylward J."/>
            <person name="Wilson A.M."/>
            <person name="Visagie C.M."/>
            <person name="Spraker J."/>
            <person name="Barnes I."/>
            <person name="Buitendag C."/>
            <person name="Ceriani C."/>
            <person name="Del Mar Angel L."/>
            <person name="du Plessis D."/>
            <person name="Fuchs T."/>
            <person name="Gasser K."/>
            <person name="Kramer D."/>
            <person name="Li W."/>
            <person name="Munsamy K."/>
            <person name="Piso A."/>
            <person name="Price J.L."/>
            <person name="Sonnekus B."/>
            <person name="Thomas C."/>
            <person name="van der Nest A."/>
            <person name="van Dijk A."/>
            <person name="van Heerden A."/>
            <person name="van Vuuren N."/>
            <person name="Yilmaz N."/>
            <person name="Duong T.A."/>
            <person name="van der Merwe N.A."/>
            <person name="Wingfield M.J."/>
            <person name="Wingfield B.D."/>
        </authorList>
    </citation>
    <scope>NUCLEOTIDE SEQUENCE [LARGE SCALE GENOMIC DNA]</scope>
    <source>
        <strain evidence="2 3">CMW 12675</strain>
    </source>
</reference>
<feature type="region of interest" description="Disordered" evidence="1">
    <location>
        <begin position="261"/>
        <end position="282"/>
    </location>
</feature>
<sequence>MASEFFDVKPIPRQLKDQVQIYFEEQLYTLALSLLTNVLGSGASSEQCQLVPRFIPPPQYLGLICNLIVHPRTTSRAGTLEARHAATMAQTYLENVLHMVGSVGGRLNEAFQFRSQNNRRRRANITYENASHGSDPEEEDPIGGNMANLWNISPDFWSVVGWAFNCSVRYPVRWECWQPWLHLMIDILRRDWDYYCELPRDVEGEPQKEIFRKSILLTYLSDKGGRNNNAFKWVKKALFADGMRGSISIFQEVFPNETKKVSSQRAKRKHSQTIDDEKNQFGDYESDDSCDASIKNGATSSFDTFVEDLSCLQDPDLDEDEIGLYIESVPIRLKLISLLSDATFILKTEFISPQDFYEDIARDIRQQPFPIFQAFFNFTATCLLFPQYVYMIRELFSQLLPPSHTRPFKIDSQADGAGEITQKILEQCFLQHSAATVTYQDNAQLQFICEQTIIALNSERLIFRTESFVQIAEKGLQARMRKIKHPRTGRKGLGMSDKVAKDFLDQAPDRMKLILANISEAGH</sequence>
<gene>
    <name evidence="2" type="ORF">Cpir12675_004783</name>
</gene>
<name>A0ABR3YU33_9PEZI</name>
<dbReference type="Proteomes" id="UP001583280">
    <property type="component" value="Unassembled WGS sequence"/>
</dbReference>
<evidence type="ECO:0000256" key="1">
    <source>
        <dbReference type="SAM" id="MobiDB-lite"/>
    </source>
</evidence>
<dbReference type="EMBL" id="JAWDJO010000144">
    <property type="protein sequence ID" value="KAL1891894.1"/>
    <property type="molecule type" value="Genomic_DNA"/>
</dbReference>
<protein>
    <submittedName>
        <fullName evidence="2">Uncharacterized protein</fullName>
    </submittedName>
</protein>
<evidence type="ECO:0000313" key="3">
    <source>
        <dbReference type="Proteomes" id="UP001583280"/>
    </source>
</evidence>
<comment type="caution">
    <text evidence="2">The sequence shown here is derived from an EMBL/GenBank/DDBJ whole genome shotgun (WGS) entry which is preliminary data.</text>
</comment>
<evidence type="ECO:0000313" key="2">
    <source>
        <dbReference type="EMBL" id="KAL1891894.1"/>
    </source>
</evidence>
<accession>A0ABR3YU33</accession>
<organism evidence="2 3">
    <name type="scientific">Ceratocystis pirilliformis</name>
    <dbReference type="NCBI Taxonomy" id="259994"/>
    <lineage>
        <taxon>Eukaryota</taxon>
        <taxon>Fungi</taxon>
        <taxon>Dikarya</taxon>
        <taxon>Ascomycota</taxon>
        <taxon>Pezizomycotina</taxon>
        <taxon>Sordariomycetes</taxon>
        <taxon>Hypocreomycetidae</taxon>
        <taxon>Microascales</taxon>
        <taxon>Ceratocystidaceae</taxon>
        <taxon>Ceratocystis</taxon>
    </lineage>
</organism>